<proteinExistence type="predicted"/>
<keyword evidence="1" id="KW-0812">Transmembrane</keyword>
<keyword evidence="1" id="KW-0472">Membrane</keyword>
<evidence type="ECO:0000256" key="1">
    <source>
        <dbReference type="SAM" id="Phobius"/>
    </source>
</evidence>
<dbReference type="Proteomes" id="UP001058003">
    <property type="component" value="Chromosome"/>
</dbReference>
<sequence length="118" mass="12511">MRWSALGQTAGFGAVSGGATWLGLAMMFGDDWDPLSGPPILKAGAVWIAVVVILVPAWGVTVGLTGSVRLWPHLLVPVFLPVVVGIGVPGWSRWRHPVEATACWAARITRINETAEAD</sequence>
<feature type="transmembrane region" description="Helical" evidence="1">
    <location>
        <begin position="70"/>
        <end position="88"/>
    </location>
</feature>
<keyword evidence="1" id="KW-1133">Transmembrane helix</keyword>
<dbReference type="EMBL" id="CP073767">
    <property type="protein sequence ID" value="UWZ57174.1"/>
    <property type="molecule type" value="Genomic_DNA"/>
</dbReference>
<name>A0A9Q9MHV6_9ACTN</name>
<feature type="transmembrane region" description="Helical" evidence="1">
    <location>
        <begin position="6"/>
        <end position="28"/>
    </location>
</feature>
<evidence type="ECO:0000313" key="3">
    <source>
        <dbReference type="Proteomes" id="UP001058003"/>
    </source>
</evidence>
<evidence type="ECO:0000313" key="2">
    <source>
        <dbReference type="EMBL" id="UWZ57174.1"/>
    </source>
</evidence>
<organism evidence="2 3">
    <name type="scientific">Dactylosporangium aurantiacum</name>
    <dbReference type="NCBI Taxonomy" id="35754"/>
    <lineage>
        <taxon>Bacteria</taxon>
        <taxon>Bacillati</taxon>
        <taxon>Actinomycetota</taxon>
        <taxon>Actinomycetes</taxon>
        <taxon>Micromonosporales</taxon>
        <taxon>Micromonosporaceae</taxon>
        <taxon>Dactylosporangium</taxon>
    </lineage>
</organism>
<accession>A0A9Q9MHV6</accession>
<dbReference type="AlphaFoldDB" id="A0A9Q9MHV6"/>
<feature type="transmembrane region" description="Helical" evidence="1">
    <location>
        <begin position="40"/>
        <end position="58"/>
    </location>
</feature>
<reference evidence="2" key="1">
    <citation type="submission" date="2021-04" db="EMBL/GenBank/DDBJ databases">
        <title>Dactylosporangium aurantiacum NRRL B-8018 full assembly.</title>
        <authorList>
            <person name="Hartkoorn R.C."/>
            <person name="Beaudoing E."/>
            <person name="Hot D."/>
        </authorList>
    </citation>
    <scope>NUCLEOTIDE SEQUENCE</scope>
    <source>
        <strain evidence="2">NRRL B-8018</strain>
    </source>
</reference>
<keyword evidence="3" id="KW-1185">Reference proteome</keyword>
<dbReference type="KEGG" id="daur:Daura_13985"/>
<protein>
    <submittedName>
        <fullName evidence="2">Uncharacterized protein</fullName>
    </submittedName>
</protein>
<dbReference type="RefSeq" id="WP_033367040.1">
    <property type="nucleotide sequence ID" value="NZ_CP073767.1"/>
</dbReference>
<gene>
    <name evidence="2" type="ORF">Daura_13985</name>
</gene>